<proteinExistence type="inferred from homology"/>
<evidence type="ECO:0000256" key="6">
    <source>
        <dbReference type="SAM" id="MobiDB-lite"/>
    </source>
</evidence>
<dbReference type="AlphaFoldDB" id="A0A133XWG4"/>
<dbReference type="Gene3D" id="3.40.50.150">
    <property type="entry name" value="Vaccinia Virus protein VP39"/>
    <property type="match status" value="1"/>
</dbReference>
<reference evidence="10" key="1">
    <citation type="submission" date="2016-01" db="EMBL/GenBank/DDBJ databases">
        <authorList>
            <person name="Mitreva M."/>
            <person name="Pepin K.H."/>
            <person name="Mihindukulasuriya K.A."/>
            <person name="Fulton R."/>
            <person name="Fronick C."/>
            <person name="O'Laughlin M."/>
            <person name="Miner T."/>
            <person name="Herter B."/>
            <person name="Rosa B.A."/>
            <person name="Cordes M."/>
            <person name="Tomlinson C."/>
            <person name="Wollam A."/>
            <person name="Palsikar V.B."/>
            <person name="Mardis E.R."/>
            <person name="Wilson R.K."/>
        </authorList>
    </citation>
    <scope>NUCLEOTIDE SEQUENCE [LARGE SCALE GENOMIC DNA]</scope>
    <source>
        <strain evidence="10">DNF00019</strain>
    </source>
</reference>
<dbReference type="GO" id="GO:0032259">
    <property type="term" value="P:methylation"/>
    <property type="evidence" value="ECO:0007669"/>
    <property type="project" value="UniProtKB-KW"/>
</dbReference>
<dbReference type="PATRIC" id="fig|1393034.3.peg.324"/>
<evidence type="ECO:0000256" key="2">
    <source>
        <dbReference type="ARBA" id="ARBA00022679"/>
    </source>
</evidence>
<evidence type="ECO:0000256" key="1">
    <source>
        <dbReference type="ARBA" id="ARBA00022603"/>
    </source>
</evidence>
<dbReference type="HAMAP" id="MF_02126">
    <property type="entry name" value="RF_methyltr_PrmC"/>
    <property type="match status" value="1"/>
</dbReference>
<feature type="binding site" evidence="5">
    <location>
        <begin position="149"/>
        <end position="153"/>
    </location>
    <ligand>
        <name>S-adenosyl-L-methionine</name>
        <dbReference type="ChEBI" id="CHEBI:59789"/>
    </ligand>
</feature>
<keyword evidence="1 5" id="KW-0489">Methyltransferase</keyword>
<sequence>MESCWTIGKVLSWTTGYLQRKGDEHPRLSAEWLINSVTNLSRVEIYMHFDQPLTAHELDLMHKAVERRASGEPLQYITGEMPFRHIVLRCEKGVLIPRPETEVLVDEVLAALDEKTDGSQPDAAAEKPDGPQSDSPQSAGSHPLVLEVGTGTGCIALSIAHEHPQAQVVATDISPRAIALATRNRDALSLQDRVDLCQTDLAADVDPTLMGTFDVLVSNPPYIPTKVLHDDIPAEVRDFEPELALDGGADGLDVFRRLLKLAAKALASTGVLCVELHETTLQQAAQLASEQQIYQDIRIIEDYTHRPRILFCKRGPQLNVQGATKSSQPTHPAQP</sequence>
<dbReference type="GO" id="GO:0102559">
    <property type="term" value="F:peptide chain release factor N(5)-glutamine methyltransferase activity"/>
    <property type="evidence" value="ECO:0007669"/>
    <property type="project" value="UniProtKB-EC"/>
</dbReference>
<comment type="caution">
    <text evidence="9">The sequence shown here is derived from an EMBL/GenBank/DDBJ whole genome shotgun (WGS) entry which is preliminary data.</text>
</comment>
<dbReference type="Proteomes" id="UP000070675">
    <property type="component" value="Unassembled WGS sequence"/>
</dbReference>
<evidence type="ECO:0000256" key="4">
    <source>
        <dbReference type="ARBA" id="ARBA00048391"/>
    </source>
</evidence>
<evidence type="ECO:0000313" key="10">
    <source>
        <dbReference type="Proteomes" id="UP000070675"/>
    </source>
</evidence>
<dbReference type="Pfam" id="PF05175">
    <property type="entry name" value="MTS"/>
    <property type="match status" value="1"/>
</dbReference>
<dbReference type="PROSITE" id="PS00092">
    <property type="entry name" value="N6_MTASE"/>
    <property type="match status" value="1"/>
</dbReference>
<accession>A0A133XWG4</accession>
<dbReference type="PANTHER" id="PTHR18895">
    <property type="entry name" value="HEMK METHYLTRANSFERASE"/>
    <property type="match status" value="1"/>
</dbReference>
<dbReference type="RefSeq" id="WP_082715537.1">
    <property type="nucleotide sequence ID" value="NZ_KQ959486.1"/>
</dbReference>
<feature type="binding site" evidence="5">
    <location>
        <position position="172"/>
    </location>
    <ligand>
        <name>S-adenosyl-L-methionine</name>
        <dbReference type="ChEBI" id="CHEBI:59789"/>
    </ligand>
</feature>
<feature type="domain" description="Release factor glutamine methyltransferase N-terminal" evidence="8">
    <location>
        <begin position="10"/>
        <end position="79"/>
    </location>
</feature>
<protein>
    <recommendedName>
        <fullName evidence="5">Release factor glutamine methyltransferase</fullName>
        <shortName evidence="5">RF MTase</shortName>
        <ecNumber evidence="5">2.1.1.297</ecNumber>
    </recommendedName>
    <alternativeName>
        <fullName evidence="5">N5-glutamine methyltransferase PrmC</fullName>
    </alternativeName>
    <alternativeName>
        <fullName evidence="5">Protein-(glutamine-N5) MTase PrmC</fullName>
    </alternativeName>
    <alternativeName>
        <fullName evidence="5">Protein-glutamine N-methyltransferase PrmC</fullName>
    </alternativeName>
</protein>
<feature type="binding site" evidence="5">
    <location>
        <position position="219"/>
    </location>
    <ligand>
        <name>S-adenosyl-L-methionine</name>
        <dbReference type="ChEBI" id="CHEBI:59789"/>
    </ligand>
</feature>
<feature type="binding site" evidence="5">
    <location>
        <begin position="219"/>
        <end position="222"/>
    </location>
    <ligand>
        <name>substrate</name>
    </ligand>
</feature>
<evidence type="ECO:0000256" key="5">
    <source>
        <dbReference type="HAMAP-Rule" id="MF_02126"/>
    </source>
</evidence>
<evidence type="ECO:0000259" key="8">
    <source>
        <dbReference type="Pfam" id="PF17827"/>
    </source>
</evidence>
<dbReference type="InterPro" id="IPR002052">
    <property type="entry name" value="DNA_methylase_N6_adenine_CS"/>
</dbReference>
<evidence type="ECO:0000256" key="3">
    <source>
        <dbReference type="ARBA" id="ARBA00022691"/>
    </source>
</evidence>
<dbReference type="NCBIfam" id="TIGR03534">
    <property type="entry name" value="RF_mod_PrmC"/>
    <property type="match status" value="1"/>
</dbReference>
<dbReference type="STRING" id="1393034.HMPREF3192_00330"/>
<dbReference type="OrthoDB" id="9800643at2"/>
<dbReference type="EMBL" id="LSCR01000005">
    <property type="protein sequence ID" value="KXB35253.1"/>
    <property type="molecule type" value="Genomic_DNA"/>
</dbReference>
<gene>
    <name evidence="5" type="primary">prmC</name>
    <name evidence="9" type="ORF">HMPREF3192_00330</name>
</gene>
<comment type="caution">
    <text evidence="5">Lacks conserved residue(s) required for the propagation of feature annotation.</text>
</comment>
<dbReference type="InterPro" id="IPR007848">
    <property type="entry name" value="Small_mtfrase_dom"/>
</dbReference>
<evidence type="ECO:0000313" key="9">
    <source>
        <dbReference type="EMBL" id="KXB35253.1"/>
    </source>
</evidence>
<dbReference type="InterPro" id="IPR019874">
    <property type="entry name" value="RF_methyltr_PrmC"/>
</dbReference>
<dbReference type="GO" id="GO:0003676">
    <property type="term" value="F:nucleic acid binding"/>
    <property type="evidence" value="ECO:0007669"/>
    <property type="project" value="InterPro"/>
</dbReference>
<keyword evidence="2 5" id="KW-0808">Transferase</keyword>
<dbReference type="CDD" id="cd02440">
    <property type="entry name" value="AdoMet_MTases"/>
    <property type="match status" value="1"/>
</dbReference>
<keyword evidence="3 5" id="KW-0949">S-adenosyl-L-methionine</keyword>
<dbReference type="InterPro" id="IPR029063">
    <property type="entry name" value="SAM-dependent_MTases_sf"/>
</dbReference>
<comment type="catalytic activity">
    <reaction evidence="4 5">
        <text>L-glutaminyl-[peptide chain release factor] + S-adenosyl-L-methionine = N(5)-methyl-L-glutaminyl-[peptide chain release factor] + S-adenosyl-L-homocysteine + H(+)</text>
        <dbReference type="Rhea" id="RHEA:42896"/>
        <dbReference type="Rhea" id="RHEA-COMP:10271"/>
        <dbReference type="Rhea" id="RHEA-COMP:10272"/>
        <dbReference type="ChEBI" id="CHEBI:15378"/>
        <dbReference type="ChEBI" id="CHEBI:30011"/>
        <dbReference type="ChEBI" id="CHEBI:57856"/>
        <dbReference type="ChEBI" id="CHEBI:59789"/>
        <dbReference type="ChEBI" id="CHEBI:61891"/>
        <dbReference type="EC" id="2.1.1.297"/>
    </reaction>
</comment>
<dbReference type="InterPro" id="IPR004556">
    <property type="entry name" value="HemK-like"/>
</dbReference>
<comment type="similarity">
    <text evidence="5">Belongs to the protein N5-glutamine methyltransferase family. PrmC subfamily.</text>
</comment>
<dbReference type="SUPFAM" id="SSF53335">
    <property type="entry name" value="S-adenosyl-L-methionine-dependent methyltransferases"/>
    <property type="match status" value="1"/>
</dbReference>
<comment type="function">
    <text evidence="5">Methylates the class 1 translation termination release factors RF1/PrfA and RF2/PrfB on the glutamine residue of the universally conserved GGQ motif.</text>
</comment>
<name>A0A133XWG4_9ACTN</name>
<dbReference type="PANTHER" id="PTHR18895:SF74">
    <property type="entry name" value="MTRF1L RELEASE FACTOR GLUTAMINE METHYLTRANSFERASE"/>
    <property type="match status" value="1"/>
</dbReference>
<dbReference type="Gene3D" id="1.10.8.10">
    <property type="entry name" value="DNA helicase RuvA subunit, C-terminal domain"/>
    <property type="match status" value="1"/>
</dbReference>
<keyword evidence="10" id="KW-1185">Reference proteome</keyword>
<organism evidence="9 10">
    <name type="scientific">Atopobium deltae</name>
    <dbReference type="NCBI Taxonomy" id="1393034"/>
    <lineage>
        <taxon>Bacteria</taxon>
        <taxon>Bacillati</taxon>
        <taxon>Actinomycetota</taxon>
        <taxon>Coriobacteriia</taxon>
        <taxon>Coriobacteriales</taxon>
        <taxon>Atopobiaceae</taxon>
        <taxon>Atopobium</taxon>
    </lineage>
</organism>
<evidence type="ECO:0000259" key="7">
    <source>
        <dbReference type="Pfam" id="PF05175"/>
    </source>
</evidence>
<dbReference type="EC" id="2.1.1.297" evidence="5"/>
<dbReference type="Pfam" id="PF17827">
    <property type="entry name" value="PrmC_N"/>
    <property type="match status" value="1"/>
</dbReference>
<feature type="domain" description="Methyltransferase small" evidence="7">
    <location>
        <begin position="145"/>
        <end position="229"/>
    </location>
</feature>
<dbReference type="InterPro" id="IPR040758">
    <property type="entry name" value="PrmC_N"/>
</dbReference>
<feature type="region of interest" description="Disordered" evidence="6">
    <location>
        <begin position="115"/>
        <end position="144"/>
    </location>
</feature>
<dbReference type="NCBIfam" id="TIGR00536">
    <property type="entry name" value="hemK_fam"/>
    <property type="match status" value="1"/>
</dbReference>
<dbReference type="InterPro" id="IPR050320">
    <property type="entry name" value="N5-glutamine_MTase"/>
</dbReference>